<comment type="caution">
    <text evidence="3">The sequence shown here is derived from an EMBL/GenBank/DDBJ whole genome shotgun (WGS) entry which is preliminary data.</text>
</comment>
<organism evidence="3 4">
    <name type="scientific">Phtheirospermum japonicum</name>
    <dbReference type="NCBI Taxonomy" id="374723"/>
    <lineage>
        <taxon>Eukaryota</taxon>
        <taxon>Viridiplantae</taxon>
        <taxon>Streptophyta</taxon>
        <taxon>Embryophyta</taxon>
        <taxon>Tracheophyta</taxon>
        <taxon>Spermatophyta</taxon>
        <taxon>Magnoliopsida</taxon>
        <taxon>eudicotyledons</taxon>
        <taxon>Gunneridae</taxon>
        <taxon>Pentapetalae</taxon>
        <taxon>asterids</taxon>
        <taxon>lamiids</taxon>
        <taxon>Lamiales</taxon>
        <taxon>Orobanchaceae</taxon>
        <taxon>Orobanchaceae incertae sedis</taxon>
        <taxon>Phtheirospermum</taxon>
    </lineage>
</organism>
<evidence type="ECO:0000313" key="4">
    <source>
        <dbReference type="Proteomes" id="UP000653305"/>
    </source>
</evidence>
<dbReference type="GO" id="GO:0008270">
    <property type="term" value="F:zinc ion binding"/>
    <property type="evidence" value="ECO:0007669"/>
    <property type="project" value="UniProtKB-KW"/>
</dbReference>
<accession>A0A830BZP2</accession>
<dbReference type="Pfam" id="PF04640">
    <property type="entry name" value="PLATZ"/>
    <property type="match status" value="1"/>
</dbReference>
<sequence>MIRSSISPKWVESFLQKPFFERCTNHEFQKNELNRYCITCDASLCKYCIIHDSHTGHSILTINRYTYQNVVPLSEMEVYIDCEKIQPYKCNKKAVVSLNPLAHNGSDLPVKGRGNCYVCKRKLADGGRFLFCSIACKVMI</sequence>
<evidence type="ECO:0000259" key="2">
    <source>
        <dbReference type="PROSITE" id="PS50119"/>
    </source>
</evidence>
<dbReference type="CDD" id="cd19756">
    <property type="entry name" value="Bbox2"/>
    <property type="match status" value="1"/>
</dbReference>
<keyword evidence="1" id="KW-0862">Zinc</keyword>
<dbReference type="AlphaFoldDB" id="A0A830BZP2"/>
<dbReference type="Gene3D" id="3.30.160.60">
    <property type="entry name" value="Classic Zinc Finger"/>
    <property type="match status" value="1"/>
</dbReference>
<dbReference type="OrthoDB" id="890219at2759"/>
<evidence type="ECO:0000256" key="1">
    <source>
        <dbReference type="PROSITE-ProRule" id="PRU00024"/>
    </source>
</evidence>
<evidence type="ECO:0000313" key="3">
    <source>
        <dbReference type="EMBL" id="GFP87481.1"/>
    </source>
</evidence>
<name>A0A830BZP2_9LAMI</name>
<dbReference type="PANTHER" id="PTHR31065">
    <property type="entry name" value="PLATZ TRANSCRIPTION FACTOR FAMILY PROTEIN"/>
    <property type="match status" value="1"/>
</dbReference>
<dbReference type="SUPFAM" id="SSF57845">
    <property type="entry name" value="B-box zinc-binding domain"/>
    <property type="match status" value="1"/>
</dbReference>
<dbReference type="InterPro" id="IPR006734">
    <property type="entry name" value="PLATZ"/>
</dbReference>
<feature type="domain" description="B box-type" evidence="2">
    <location>
        <begin position="23"/>
        <end position="62"/>
    </location>
</feature>
<dbReference type="Proteomes" id="UP000653305">
    <property type="component" value="Unassembled WGS sequence"/>
</dbReference>
<keyword evidence="1" id="KW-0863">Zinc-finger</keyword>
<dbReference type="PROSITE" id="PS50119">
    <property type="entry name" value="ZF_BBOX"/>
    <property type="match status" value="1"/>
</dbReference>
<gene>
    <name evidence="3" type="ORF">PHJA_000891800</name>
</gene>
<keyword evidence="1" id="KW-0479">Metal-binding</keyword>
<dbReference type="InterPro" id="IPR000315">
    <property type="entry name" value="Znf_B-box"/>
</dbReference>
<dbReference type="Pfam" id="PF00643">
    <property type="entry name" value="zf-B_box"/>
    <property type="match status" value="1"/>
</dbReference>
<dbReference type="EMBL" id="BMAC01000144">
    <property type="protein sequence ID" value="GFP87481.1"/>
    <property type="molecule type" value="Genomic_DNA"/>
</dbReference>
<dbReference type="PANTHER" id="PTHR31065:SF9">
    <property type="entry name" value="TRANSCRIPTION FACTOR FAMILY PROTEIN, PUTATIVE-RELATED"/>
    <property type="match status" value="1"/>
</dbReference>
<proteinExistence type="predicted"/>
<protein>
    <recommendedName>
        <fullName evidence="2">B box-type domain-containing protein</fullName>
    </recommendedName>
</protein>
<keyword evidence="4" id="KW-1185">Reference proteome</keyword>
<reference evidence="3" key="1">
    <citation type="submission" date="2020-07" db="EMBL/GenBank/DDBJ databases">
        <title>Ethylene signaling mediates host invasion by parasitic plants.</title>
        <authorList>
            <person name="Yoshida S."/>
        </authorList>
    </citation>
    <scope>NUCLEOTIDE SEQUENCE</scope>
    <source>
        <strain evidence="3">Okayama</strain>
    </source>
</reference>